<dbReference type="PROSITE" id="PS50835">
    <property type="entry name" value="IG_LIKE"/>
    <property type="match status" value="1"/>
</dbReference>
<name>A0A6S7G6A9_PARCT</name>
<comment type="caution">
    <text evidence="1">The sequence shown here is derived from an EMBL/GenBank/DDBJ whole genome shotgun (WGS) entry which is preliminary data.</text>
</comment>
<dbReference type="InterPro" id="IPR007110">
    <property type="entry name" value="Ig-like_dom"/>
</dbReference>
<dbReference type="Proteomes" id="UP001152795">
    <property type="component" value="Unassembled WGS sequence"/>
</dbReference>
<reference evidence="1" key="1">
    <citation type="submission" date="2020-04" db="EMBL/GenBank/DDBJ databases">
        <authorList>
            <person name="Alioto T."/>
            <person name="Alioto T."/>
            <person name="Gomez Garrido J."/>
        </authorList>
    </citation>
    <scope>NUCLEOTIDE SEQUENCE</scope>
    <source>
        <strain evidence="1">A484AB</strain>
    </source>
</reference>
<dbReference type="AlphaFoldDB" id="A0A6S7G6A9"/>
<evidence type="ECO:0000313" key="2">
    <source>
        <dbReference type="Proteomes" id="UP001152795"/>
    </source>
</evidence>
<organism evidence="1 2">
    <name type="scientific">Paramuricea clavata</name>
    <name type="common">Red gorgonian</name>
    <name type="synonym">Violescent sea-whip</name>
    <dbReference type="NCBI Taxonomy" id="317549"/>
    <lineage>
        <taxon>Eukaryota</taxon>
        <taxon>Metazoa</taxon>
        <taxon>Cnidaria</taxon>
        <taxon>Anthozoa</taxon>
        <taxon>Octocorallia</taxon>
        <taxon>Malacalcyonacea</taxon>
        <taxon>Plexauridae</taxon>
        <taxon>Paramuricea</taxon>
    </lineage>
</organism>
<proteinExistence type="predicted"/>
<sequence length="322" mass="35846">MIGLIFAVIFGLDILLFSPCEGQISLSPGGDTFVVLPGENVSIAWKLNVSITDVLGRWWTFLPKNEYLFADIIRDGNVIEFPQYSPGPFTITKPSTLILKNVTIQCNGTYTFSILAKGKPIAASNVTVFVAGKCHLGEGGNPPANVTWYKDDVQIGRTGNEEQTLTLRNVGGTDSRTYKCVAQSHTLVEKKLVEVKVRQNSANKEDDETTVAVWHIVVFLVSGIMIGTLLSYIVFCSRRKFRSRKPQSKPEPKTTEVDTTYQELDLSKMNTEDNYQSLRVNAASLYDAGNQTANDEESTYTELSKTRDVENNYQSLTYIISR</sequence>
<dbReference type="InterPro" id="IPR013783">
    <property type="entry name" value="Ig-like_fold"/>
</dbReference>
<keyword evidence="2" id="KW-1185">Reference proteome</keyword>
<dbReference type="OrthoDB" id="5989357at2759"/>
<dbReference type="Pfam" id="PF13927">
    <property type="entry name" value="Ig_3"/>
    <property type="match status" value="1"/>
</dbReference>
<dbReference type="InterPro" id="IPR036179">
    <property type="entry name" value="Ig-like_dom_sf"/>
</dbReference>
<gene>
    <name evidence="1" type="ORF">PACLA_8A046353</name>
</gene>
<accession>A0A6S7G6A9</accession>
<dbReference type="SMART" id="SM00409">
    <property type="entry name" value="IG"/>
    <property type="match status" value="1"/>
</dbReference>
<dbReference type="Gene3D" id="2.60.40.10">
    <property type="entry name" value="Immunoglobulins"/>
    <property type="match status" value="1"/>
</dbReference>
<dbReference type="SUPFAM" id="SSF48726">
    <property type="entry name" value="Immunoglobulin"/>
    <property type="match status" value="1"/>
</dbReference>
<evidence type="ECO:0000313" key="1">
    <source>
        <dbReference type="EMBL" id="CAB3986173.1"/>
    </source>
</evidence>
<dbReference type="EMBL" id="CACRXK020000974">
    <property type="protein sequence ID" value="CAB3986173.1"/>
    <property type="molecule type" value="Genomic_DNA"/>
</dbReference>
<protein>
    <submittedName>
        <fullName evidence="1">---NA</fullName>
    </submittedName>
</protein>
<dbReference type="CDD" id="cd00096">
    <property type="entry name" value="Ig"/>
    <property type="match status" value="1"/>
</dbReference>
<dbReference type="InterPro" id="IPR003599">
    <property type="entry name" value="Ig_sub"/>
</dbReference>